<keyword evidence="4" id="KW-0732">Signal</keyword>
<dbReference type="SUPFAM" id="SSF48726">
    <property type="entry name" value="Immunoglobulin"/>
    <property type="match status" value="1"/>
</dbReference>
<reference evidence="6" key="3">
    <citation type="submission" date="2025-09" db="UniProtKB">
        <authorList>
            <consortium name="Ensembl"/>
        </authorList>
    </citation>
    <scope>IDENTIFICATION</scope>
</reference>
<protein>
    <submittedName>
        <fullName evidence="6">Immunoglobulin heavy variable 4-9</fullName>
    </submittedName>
</protein>
<name>W5LXV1_LEPOC</name>
<dbReference type="InterPro" id="IPR013783">
    <property type="entry name" value="Ig-like_fold"/>
</dbReference>
<keyword evidence="3" id="KW-1280">Immunoglobulin</keyword>
<organism evidence="6 7">
    <name type="scientific">Lepisosteus oculatus</name>
    <name type="common">Spotted gar</name>
    <dbReference type="NCBI Taxonomy" id="7918"/>
    <lineage>
        <taxon>Eukaryota</taxon>
        <taxon>Metazoa</taxon>
        <taxon>Chordata</taxon>
        <taxon>Craniata</taxon>
        <taxon>Vertebrata</taxon>
        <taxon>Euteleostomi</taxon>
        <taxon>Actinopterygii</taxon>
        <taxon>Neopterygii</taxon>
        <taxon>Holostei</taxon>
        <taxon>Semionotiformes</taxon>
        <taxon>Lepisosteidae</taxon>
        <taxon>Lepisosteus</taxon>
    </lineage>
</organism>
<dbReference type="STRING" id="7918.ENSLOCP00000000958"/>
<dbReference type="PANTHER" id="PTHR23266">
    <property type="entry name" value="IMMUNOGLOBULIN HEAVY CHAIN"/>
    <property type="match status" value="1"/>
</dbReference>
<keyword evidence="1" id="KW-0391">Immunity</keyword>
<proteinExistence type="predicted"/>
<dbReference type="PROSITE" id="PS50835">
    <property type="entry name" value="IG_LIKE"/>
    <property type="match status" value="1"/>
</dbReference>
<dbReference type="InterPro" id="IPR007110">
    <property type="entry name" value="Ig-like_dom"/>
</dbReference>
<evidence type="ECO:0000256" key="2">
    <source>
        <dbReference type="ARBA" id="ARBA00023130"/>
    </source>
</evidence>
<dbReference type="InterPro" id="IPR003599">
    <property type="entry name" value="Ig_sub"/>
</dbReference>
<dbReference type="InParanoid" id="W5LXV1"/>
<evidence type="ECO:0000256" key="4">
    <source>
        <dbReference type="SAM" id="SignalP"/>
    </source>
</evidence>
<dbReference type="InterPro" id="IPR050199">
    <property type="entry name" value="IgHV"/>
</dbReference>
<dbReference type="eggNOG" id="ENOG502S5TB">
    <property type="taxonomic scope" value="Eukaryota"/>
</dbReference>
<evidence type="ECO:0000256" key="1">
    <source>
        <dbReference type="ARBA" id="ARBA00022859"/>
    </source>
</evidence>
<evidence type="ECO:0000313" key="6">
    <source>
        <dbReference type="Ensembl" id="ENSLOCP00000000958.1"/>
    </source>
</evidence>
<evidence type="ECO:0000256" key="3">
    <source>
        <dbReference type="ARBA" id="ARBA00043265"/>
    </source>
</evidence>
<dbReference type="GO" id="GO:0016064">
    <property type="term" value="P:immunoglobulin mediated immune response"/>
    <property type="evidence" value="ECO:0000318"/>
    <property type="project" value="GO_Central"/>
</dbReference>
<dbReference type="Pfam" id="PF07686">
    <property type="entry name" value="V-set"/>
    <property type="match status" value="1"/>
</dbReference>
<dbReference type="InterPro" id="IPR013106">
    <property type="entry name" value="Ig_V-set"/>
</dbReference>
<sequence length="143" mass="16068">MTAALKWLLIVLCLPSGVKCGLESIPSSPEVKKPGETLSLSCKGSEFNFGSYGMHWIRQPQGKPLDWMGAIWYDASKTVYSEAVKDRITITRDNPKNMVYLQLTGLRPEDSAVYYCAKPHNKCVKSIYIMKSQKCETMLLIPC</sequence>
<dbReference type="GO" id="GO:0005576">
    <property type="term" value="C:extracellular region"/>
    <property type="evidence" value="ECO:0007669"/>
    <property type="project" value="UniProtKB-ARBA"/>
</dbReference>
<feature type="chain" id="PRO_5004865277" evidence="4">
    <location>
        <begin position="21"/>
        <end position="143"/>
    </location>
</feature>
<dbReference type="GO" id="GO:0003823">
    <property type="term" value="F:antigen binding"/>
    <property type="evidence" value="ECO:0000318"/>
    <property type="project" value="GO_Central"/>
</dbReference>
<keyword evidence="2" id="KW-1064">Adaptive immunity</keyword>
<dbReference type="Gene3D" id="2.60.40.10">
    <property type="entry name" value="Immunoglobulins"/>
    <property type="match status" value="1"/>
</dbReference>
<dbReference type="HOGENOM" id="CLU_077975_5_2_1"/>
<reference evidence="6" key="2">
    <citation type="submission" date="2025-08" db="UniProtKB">
        <authorList>
            <consortium name="Ensembl"/>
        </authorList>
    </citation>
    <scope>IDENTIFICATION</scope>
</reference>
<dbReference type="GeneTree" id="ENSGT01020000230358"/>
<accession>W5LXV1</accession>
<keyword evidence="7" id="KW-1185">Reference proteome</keyword>
<dbReference type="GO" id="GO:0019814">
    <property type="term" value="C:immunoglobulin complex"/>
    <property type="evidence" value="ECO:0007669"/>
    <property type="project" value="UniProtKB-KW"/>
</dbReference>
<evidence type="ECO:0000259" key="5">
    <source>
        <dbReference type="PROSITE" id="PS50835"/>
    </source>
</evidence>
<feature type="signal peptide" evidence="4">
    <location>
        <begin position="1"/>
        <end position="20"/>
    </location>
</feature>
<dbReference type="Ensembl" id="ENSLOCT00000000962.1">
    <property type="protein sequence ID" value="ENSLOCP00000000958.1"/>
    <property type="gene ID" value="ENSLOCG00000000861.1"/>
</dbReference>
<dbReference type="FunFam" id="2.60.40.10:FF:002397">
    <property type="entry name" value="Immunoglobulin heavy variable 4-9"/>
    <property type="match status" value="1"/>
</dbReference>
<reference evidence="7" key="1">
    <citation type="submission" date="2011-12" db="EMBL/GenBank/DDBJ databases">
        <title>The Draft Genome of Lepisosteus oculatus.</title>
        <authorList>
            <consortium name="The Broad Institute Genome Assembly &amp; Analysis Group"/>
            <consortium name="Computational R&amp;D Group"/>
            <consortium name="and Sequencing Platform"/>
            <person name="Di Palma F."/>
            <person name="Alfoldi J."/>
            <person name="Johnson J."/>
            <person name="Berlin A."/>
            <person name="Gnerre S."/>
            <person name="Jaffe D."/>
            <person name="MacCallum I."/>
            <person name="Young S."/>
            <person name="Walker B.J."/>
            <person name="Lander E.S."/>
            <person name="Lindblad-Toh K."/>
        </authorList>
    </citation>
    <scope>NUCLEOTIDE SEQUENCE [LARGE SCALE GENOMIC DNA]</scope>
</reference>
<dbReference type="SMART" id="SM00406">
    <property type="entry name" value="IGv"/>
    <property type="match status" value="1"/>
</dbReference>
<dbReference type="AlphaFoldDB" id="W5LXV1"/>
<dbReference type="EMBL" id="AHAT01036785">
    <property type="status" value="NOT_ANNOTATED_CDS"/>
    <property type="molecule type" value="Genomic_DNA"/>
</dbReference>
<feature type="domain" description="Ig-like" evidence="5">
    <location>
        <begin position="15"/>
        <end position="116"/>
    </location>
</feature>
<evidence type="ECO:0000313" key="7">
    <source>
        <dbReference type="Proteomes" id="UP000018468"/>
    </source>
</evidence>
<dbReference type="Proteomes" id="UP000018468">
    <property type="component" value="Linkage group LG5"/>
</dbReference>
<dbReference type="InterPro" id="IPR036179">
    <property type="entry name" value="Ig-like_dom_sf"/>
</dbReference>
<dbReference type="SMART" id="SM00409">
    <property type="entry name" value="IG"/>
    <property type="match status" value="1"/>
</dbReference>
<dbReference type="Bgee" id="ENSLOCG00000000861">
    <property type="expression patterns" value="Expressed in bone element and 9 other cell types or tissues"/>
</dbReference>